<organism evidence="1 2">
    <name type="scientific">Portibacter lacus</name>
    <dbReference type="NCBI Taxonomy" id="1099794"/>
    <lineage>
        <taxon>Bacteria</taxon>
        <taxon>Pseudomonadati</taxon>
        <taxon>Bacteroidota</taxon>
        <taxon>Saprospiria</taxon>
        <taxon>Saprospirales</taxon>
        <taxon>Haliscomenobacteraceae</taxon>
        <taxon>Portibacter</taxon>
    </lineage>
</organism>
<sequence length="861" mass="95341">MIRKFIYVLGLSCVLSSLPIGSDSILLQNETLSNQTLRGIESDGNSENCEAETQTFTNQATANLSFDSYEFLLDCSILSITFCNTGSVAYDNSIFFTTLYDVNPLVDVAQQAYPFTIDLNEVIEPGECFETRLFKIDVVWEEEMLYGFINDNNTIPTPLDLVNYNPPSGFVEVDYLDNLFMMDFTVCDHPIVEICNNAIDDDGDGLTDAFDPECQCNNEAKSSENQVPNGDFEEHSGCCSEISQNASCVNDWEGIGGTADYYGVDCIIGSTITDIEEANVTNFDQSFISIGTSENFSETMGTCLLSPMHAGEEFKVSISASLPHDFLVNLTSAIELTVYGFTDLCPDFSSILGSSSNNFCSTTLSENAEKLITISSDDLLNMEFTVFESAFTPSKDINYIVLSIDCNDDNKGSAFFQIAEIGIYDMGKDSWYFDDTISVSSTCEKSIILSVPFSDTLNYQWYQDSMPWIGKESSSIVINNTNDHFSDFRVFVYNENGCKLVGPAIFETIVIPPTLVNASICAGSEYVLGDQILTSAGLYYETLESQLGCDSLIELTLEISNQIIENISRSICAGETFSFNQMELNQSGIYSDTISNSVGCDSIYILDLEVLEGSAYAFQDSFCAGESYPFSGEEILSPGVYSHTLSNDVGCDSIITLTLTEKAIPQMYFNKEICDGEEIKIGSQIYSESGNYSMMLKAENGCDTLLTLSLHVQEMIIGDTIIAQIREGESYHFNGEDFDEEGFYEMIIPSHSGCDSLVNLDLRINRDVYVPNVISTASTLGNDHLIVYSTSDLVIRNYRIFDRWGNIIFTSQNFRTSDGMDHFWNGHSDGQVTAKGVYIYYIEYEDVDANPKILTGSVTVI</sequence>
<protein>
    <recommendedName>
        <fullName evidence="3">Gliding motility-associated C-terminal domain-containing protein</fullName>
    </recommendedName>
</protein>
<name>A0AA37SUZ4_9BACT</name>
<evidence type="ECO:0000313" key="1">
    <source>
        <dbReference type="EMBL" id="GLR18425.1"/>
    </source>
</evidence>
<evidence type="ECO:0000313" key="2">
    <source>
        <dbReference type="Proteomes" id="UP001156666"/>
    </source>
</evidence>
<keyword evidence="2" id="KW-1185">Reference proteome</keyword>
<dbReference type="RefSeq" id="WP_235293789.1">
    <property type="nucleotide sequence ID" value="NZ_BSOH01000020.1"/>
</dbReference>
<evidence type="ECO:0008006" key="3">
    <source>
        <dbReference type="Google" id="ProtNLM"/>
    </source>
</evidence>
<gene>
    <name evidence="1" type="ORF">GCM10007940_30410</name>
</gene>
<proteinExistence type="predicted"/>
<reference evidence="1" key="2">
    <citation type="submission" date="2023-01" db="EMBL/GenBank/DDBJ databases">
        <title>Draft genome sequence of Portibacter lacus strain NBRC 108769.</title>
        <authorList>
            <person name="Sun Q."/>
            <person name="Mori K."/>
        </authorList>
    </citation>
    <scope>NUCLEOTIDE SEQUENCE</scope>
    <source>
        <strain evidence="1">NBRC 108769</strain>
    </source>
</reference>
<dbReference type="Pfam" id="PF13585">
    <property type="entry name" value="CHU_C"/>
    <property type="match status" value="1"/>
</dbReference>
<dbReference type="AlphaFoldDB" id="A0AA37SUZ4"/>
<comment type="caution">
    <text evidence="1">The sequence shown here is derived from an EMBL/GenBank/DDBJ whole genome shotgun (WGS) entry which is preliminary data.</text>
</comment>
<dbReference type="Proteomes" id="UP001156666">
    <property type="component" value="Unassembled WGS sequence"/>
</dbReference>
<accession>A0AA37SUZ4</accession>
<reference evidence="1" key="1">
    <citation type="journal article" date="2014" name="Int. J. Syst. Evol. Microbiol.">
        <title>Complete genome sequence of Corynebacterium casei LMG S-19264T (=DSM 44701T), isolated from a smear-ripened cheese.</title>
        <authorList>
            <consortium name="US DOE Joint Genome Institute (JGI-PGF)"/>
            <person name="Walter F."/>
            <person name="Albersmeier A."/>
            <person name="Kalinowski J."/>
            <person name="Ruckert C."/>
        </authorList>
    </citation>
    <scope>NUCLEOTIDE SEQUENCE</scope>
    <source>
        <strain evidence="1">NBRC 108769</strain>
    </source>
</reference>
<dbReference type="EMBL" id="BSOH01000020">
    <property type="protein sequence ID" value="GLR18425.1"/>
    <property type="molecule type" value="Genomic_DNA"/>
</dbReference>